<dbReference type="Proteomes" id="UP000001631">
    <property type="component" value="Unassembled WGS sequence"/>
</dbReference>
<protein>
    <submittedName>
        <fullName evidence="1">Uncharacterized protein</fullName>
    </submittedName>
</protein>
<keyword evidence="2" id="KW-1185">Reference proteome</keyword>
<dbReference type="GeneID" id="69040773"/>
<gene>
    <name evidence="1" type="ORF">HCBG_07757</name>
</gene>
<accession>C0NXW3</accession>
<organism evidence="1 2">
    <name type="scientific">Ajellomyces capsulatus (strain G186AR / H82 / ATCC MYA-2454 / RMSCC 2432)</name>
    <name type="common">Darling's disease fungus</name>
    <name type="synonym">Histoplasma capsulatum</name>
    <dbReference type="NCBI Taxonomy" id="447093"/>
    <lineage>
        <taxon>Eukaryota</taxon>
        <taxon>Fungi</taxon>
        <taxon>Dikarya</taxon>
        <taxon>Ascomycota</taxon>
        <taxon>Pezizomycotina</taxon>
        <taxon>Eurotiomycetes</taxon>
        <taxon>Eurotiomycetidae</taxon>
        <taxon>Onygenales</taxon>
        <taxon>Ajellomycetaceae</taxon>
        <taxon>Histoplasma</taxon>
    </lineage>
</organism>
<reference evidence="1" key="1">
    <citation type="submission" date="2009-02" db="EMBL/GenBank/DDBJ databases">
        <title>The Genome Sequence of Ajellomyces capsulatus strain G186AR.</title>
        <authorList>
            <consortium name="The Broad Institute Genome Sequencing Platform"/>
            <person name="Champion M."/>
            <person name="Cuomo C."/>
            <person name="Ma L.-J."/>
            <person name="Henn M.R."/>
            <person name="Sil A."/>
            <person name="Goldman B."/>
            <person name="Young S.K."/>
            <person name="Kodira C.D."/>
            <person name="Zeng Q."/>
            <person name="Koehrsen M."/>
            <person name="Alvarado L."/>
            <person name="Berlin A."/>
            <person name="Borenstein D."/>
            <person name="Chen Z."/>
            <person name="Engels R."/>
            <person name="Freedman E."/>
            <person name="Gellesch M."/>
            <person name="Goldberg J."/>
            <person name="Griggs A."/>
            <person name="Gujja S."/>
            <person name="Heiman D."/>
            <person name="Hepburn T."/>
            <person name="Howarth C."/>
            <person name="Jen D."/>
            <person name="Larson L."/>
            <person name="Lewis B."/>
            <person name="Mehta T."/>
            <person name="Park D."/>
            <person name="Pearson M."/>
            <person name="Roberts A."/>
            <person name="Saif S."/>
            <person name="Shea T."/>
            <person name="Shenoy N."/>
            <person name="Sisk P."/>
            <person name="Stolte C."/>
            <person name="Sykes S."/>
            <person name="Walk T."/>
            <person name="White J."/>
            <person name="Yandava C."/>
            <person name="Klein B."/>
            <person name="McEwen J.G."/>
            <person name="Puccia R."/>
            <person name="Goldman G.H."/>
            <person name="Felipe M.S."/>
            <person name="Nino-Vega G."/>
            <person name="San-Blas G."/>
            <person name="Taylor J."/>
            <person name="Mendoza L."/>
            <person name="Galagan J."/>
            <person name="Nusbaum C."/>
            <person name="Birren B."/>
        </authorList>
    </citation>
    <scope>NUCLEOTIDE SEQUENCE</scope>
    <source>
        <strain evidence="1">G186AR</strain>
    </source>
</reference>
<dbReference type="InParanoid" id="C0NXW3"/>
<sequence>MIPIRSTRSMTIISLVKGIPPQFSSPSPSPSLTLIPPNPSLRVCHGAKFFTFASLLLHSPEAVVMYDRPAKPPQISPLDKLPTHIPANEPICASIFSISIASPVGGIAPLLAAISLLSSPQSTGSALGAIPLPTTYPEPNLCDQILRAAESPKRRLPS</sequence>
<dbReference type="EMBL" id="GG663376">
    <property type="protein sequence ID" value="EEH03631.1"/>
    <property type="molecule type" value="Genomic_DNA"/>
</dbReference>
<evidence type="ECO:0000313" key="2">
    <source>
        <dbReference type="Proteomes" id="UP000001631"/>
    </source>
</evidence>
<dbReference type="HOGENOM" id="CLU_1668888_0_0_1"/>
<evidence type="ECO:0000313" key="1">
    <source>
        <dbReference type="EMBL" id="EEH03631.1"/>
    </source>
</evidence>
<name>C0NXW3_AJECG</name>
<dbReference type="RefSeq" id="XP_045284112.1">
    <property type="nucleotide sequence ID" value="XM_045434806.1"/>
</dbReference>
<proteinExistence type="predicted"/>
<dbReference type="AlphaFoldDB" id="C0NXW3"/>